<evidence type="ECO:0000256" key="2">
    <source>
        <dbReference type="SAM" id="Phobius"/>
    </source>
</evidence>
<evidence type="ECO:0000256" key="1">
    <source>
        <dbReference type="SAM" id="MobiDB-lite"/>
    </source>
</evidence>
<keyword evidence="2" id="KW-1133">Transmembrane helix</keyword>
<name>A0ABR9HXU4_9PSEU</name>
<sequence>MSRSRSAAVVLSAIALCLAVPAGPAFAGEALPAGPSTPAPATTVPPTSAIATATTQPRTPAPESADLRLSVWFDRPSYFATQEITAHASVTNAGTKTASRVTLVSTGNFSTSWWSPISPLGVPVEPGQTVTGSAAGYVTTTSGPVTLTVTAALPAGEPDADPADNTVTVSVPVTHVSGSLRGTVYGDRNGNGAMDPGEALAGLAANTSGGVPTVQRSTTTDARGRFTFPDLPAGSYYTWFGPAPGWFLLGPGAEVTGTGDPDLLIRAAPSVDTWLSASMAFTRPVYRKDEVAHLTLNLTNKGQATLAHLTAACWATGSGQVETGVLAEGGPGVAIPAGQRRIFGMTVRITAEEFTEGYLRVHCTVGTPPNLNGTGSLQATARIPGGLAPRVDGYLGLFRDKPQLGLPNSDPLPGVKVYLKSQVTGAVVARAVSGSSGGFTFFGVPAGLYDFGIVGPWQLVYSDPEFVVRDGENGVDPDHPYRHLYFVVPGPYQRDPDPATPPAVRPAPAAAPAARSASTPSRGLAETGVAVAWLALGAFLTTTTGAALVLGTSRRRWR</sequence>
<dbReference type="Proteomes" id="UP000631670">
    <property type="component" value="Unassembled WGS sequence"/>
</dbReference>
<keyword evidence="5" id="KW-1185">Reference proteome</keyword>
<comment type="caution">
    <text evidence="4">The sequence shown here is derived from an EMBL/GenBank/DDBJ whole genome shotgun (WGS) entry which is preliminary data.</text>
</comment>
<keyword evidence="2" id="KW-0812">Transmembrane</keyword>
<dbReference type="RefSeq" id="WP_192782309.1">
    <property type="nucleotide sequence ID" value="NZ_JADBEG010000001.1"/>
</dbReference>
<proteinExistence type="predicted"/>
<keyword evidence="2" id="KW-0472">Membrane</keyword>
<feature type="transmembrane region" description="Helical" evidence="2">
    <location>
        <begin position="530"/>
        <end position="550"/>
    </location>
</feature>
<dbReference type="InterPro" id="IPR013783">
    <property type="entry name" value="Ig-like_fold"/>
</dbReference>
<feature type="signal peptide" evidence="3">
    <location>
        <begin position="1"/>
        <end position="27"/>
    </location>
</feature>
<protein>
    <recommendedName>
        <fullName evidence="6">SD-repeat containing protein B domain-containing protein</fullName>
    </recommendedName>
</protein>
<dbReference type="EMBL" id="JADBEG010000001">
    <property type="protein sequence ID" value="MBE1495750.1"/>
    <property type="molecule type" value="Genomic_DNA"/>
</dbReference>
<evidence type="ECO:0000313" key="4">
    <source>
        <dbReference type="EMBL" id="MBE1495750.1"/>
    </source>
</evidence>
<accession>A0ABR9HXU4</accession>
<dbReference type="SUPFAM" id="SSF49478">
    <property type="entry name" value="Cna protein B-type domain"/>
    <property type="match status" value="1"/>
</dbReference>
<dbReference type="SUPFAM" id="SSF117074">
    <property type="entry name" value="Hypothetical protein PA1324"/>
    <property type="match status" value="1"/>
</dbReference>
<feature type="region of interest" description="Disordered" evidence="1">
    <location>
        <begin position="495"/>
        <end position="520"/>
    </location>
</feature>
<feature type="chain" id="PRO_5046896107" description="SD-repeat containing protein B domain-containing protein" evidence="3">
    <location>
        <begin position="28"/>
        <end position="558"/>
    </location>
</feature>
<feature type="compositionally biased region" description="Low complexity" evidence="1">
    <location>
        <begin position="506"/>
        <end position="520"/>
    </location>
</feature>
<keyword evidence="3" id="KW-0732">Signal</keyword>
<gene>
    <name evidence="4" type="ORF">H4696_002850</name>
</gene>
<dbReference type="Gene3D" id="2.60.40.10">
    <property type="entry name" value="Immunoglobulins"/>
    <property type="match status" value="2"/>
</dbReference>
<reference evidence="4 5" key="1">
    <citation type="submission" date="2020-10" db="EMBL/GenBank/DDBJ databases">
        <title>Sequencing the genomes of 1000 actinobacteria strains.</title>
        <authorList>
            <person name="Klenk H.-P."/>
        </authorList>
    </citation>
    <scope>NUCLEOTIDE SEQUENCE [LARGE SCALE GENOMIC DNA]</scope>
    <source>
        <strain evidence="4 5">DSM 44653</strain>
    </source>
</reference>
<evidence type="ECO:0000313" key="5">
    <source>
        <dbReference type="Proteomes" id="UP000631670"/>
    </source>
</evidence>
<organism evidence="4 5">
    <name type="scientific">Amycolatopsis lexingtonensis</name>
    <dbReference type="NCBI Taxonomy" id="218822"/>
    <lineage>
        <taxon>Bacteria</taxon>
        <taxon>Bacillati</taxon>
        <taxon>Actinomycetota</taxon>
        <taxon>Actinomycetes</taxon>
        <taxon>Pseudonocardiales</taxon>
        <taxon>Pseudonocardiaceae</taxon>
        <taxon>Amycolatopsis</taxon>
    </lineage>
</organism>
<evidence type="ECO:0008006" key="6">
    <source>
        <dbReference type="Google" id="ProtNLM"/>
    </source>
</evidence>
<evidence type="ECO:0000256" key="3">
    <source>
        <dbReference type="SAM" id="SignalP"/>
    </source>
</evidence>